<dbReference type="InterPro" id="IPR037293">
    <property type="entry name" value="Gal_Oxidase_central_sf"/>
</dbReference>
<dbReference type="Pfam" id="PF01344">
    <property type="entry name" value="Kelch_1"/>
    <property type="match status" value="6"/>
</dbReference>
<evidence type="ECO:0000256" key="2">
    <source>
        <dbReference type="ARBA" id="ARBA00022737"/>
    </source>
</evidence>
<dbReference type="Gene3D" id="1.25.40.420">
    <property type="match status" value="1"/>
</dbReference>
<dbReference type="OrthoDB" id="45365at2759"/>
<dbReference type="SMART" id="SM00612">
    <property type="entry name" value="Kelch"/>
    <property type="match status" value="6"/>
</dbReference>
<dbReference type="InterPro" id="IPR017096">
    <property type="entry name" value="BTB-kelch_protein"/>
</dbReference>
<accession>A0A2B4RP72</accession>
<comment type="caution">
    <text evidence="4">The sequence shown here is derived from an EMBL/GenBank/DDBJ whole genome shotgun (WGS) entry which is preliminary data.</text>
</comment>
<dbReference type="SUPFAM" id="SSF54695">
    <property type="entry name" value="POZ domain"/>
    <property type="match status" value="1"/>
</dbReference>
<dbReference type="AlphaFoldDB" id="A0A2B4RP72"/>
<dbReference type="SUPFAM" id="SSF117281">
    <property type="entry name" value="Kelch motif"/>
    <property type="match status" value="2"/>
</dbReference>
<protein>
    <submittedName>
        <fullName evidence="4">Kelch-like protein 20</fullName>
    </submittedName>
</protein>
<dbReference type="STRING" id="50429.A0A2B4RP72"/>
<dbReference type="Gene3D" id="2.120.10.80">
    <property type="entry name" value="Kelch-type beta propeller"/>
    <property type="match status" value="1"/>
</dbReference>
<dbReference type="InterPro" id="IPR011333">
    <property type="entry name" value="SKP1/BTB/POZ_sf"/>
</dbReference>
<dbReference type="PROSITE" id="PS50097">
    <property type="entry name" value="BTB"/>
    <property type="match status" value="1"/>
</dbReference>
<name>A0A2B4RP72_STYPI</name>
<dbReference type="PRINTS" id="PR00501">
    <property type="entry name" value="KELCHREPEAT"/>
</dbReference>
<dbReference type="PIRSF" id="PIRSF037037">
    <property type="entry name" value="Kelch-like_protein_gigaxonin"/>
    <property type="match status" value="1"/>
</dbReference>
<dbReference type="InterPro" id="IPR000210">
    <property type="entry name" value="BTB/POZ_dom"/>
</dbReference>
<dbReference type="SMART" id="SM00875">
    <property type="entry name" value="BACK"/>
    <property type="match status" value="1"/>
</dbReference>
<dbReference type="PANTHER" id="PTHR24412:SF497">
    <property type="entry name" value="KELCH-LIKE PROTEIN 18"/>
    <property type="match status" value="1"/>
</dbReference>
<gene>
    <name evidence="4" type="primary">klhl20</name>
    <name evidence="4" type="ORF">AWC38_SpisGene16627</name>
</gene>
<keyword evidence="1" id="KW-0880">Kelch repeat</keyword>
<dbReference type="InterPro" id="IPR015915">
    <property type="entry name" value="Kelch-typ_b-propeller"/>
</dbReference>
<reference evidence="5" key="1">
    <citation type="journal article" date="2017" name="bioRxiv">
        <title>Comparative analysis of the genomes of Stylophora pistillata and Acropora digitifera provides evidence for extensive differences between species of corals.</title>
        <authorList>
            <person name="Voolstra C.R."/>
            <person name="Li Y."/>
            <person name="Liew Y.J."/>
            <person name="Baumgarten S."/>
            <person name="Zoccola D."/>
            <person name="Flot J.-F."/>
            <person name="Tambutte S."/>
            <person name="Allemand D."/>
            <person name="Aranda M."/>
        </authorList>
    </citation>
    <scope>NUCLEOTIDE SEQUENCE [LARGE SCALE GENOMIC DNA]</scope>
</reference>
<keyword evidence="5" id="KW-1185">Reference proteome</keyword>
<evidence type="ECO:0000313" key="4">
    <source>
        <dbReference type="EMBL" id="PFX18976.1"/>
    </source>
</evidence>
<dbReference type="InterPro" id="IPR011705">
    <property type="entry name" value="BACK"/>
</dbReference>
<proteinExistence type="predicted"/>
<dbReference type="Gene3D" id="3.30.710.10">
    <property type="entry name" value="Potassium Channel Kv1.1, Chain A"/>
    <property type="match status" value="1"/>
</dbReference>
<dbReference type="Proteomes" id="UP000225706">
    <property type="component" value="Unassembled WGS sequence"/>
</dbReference>
<dbReference type="EMBL" id="LSMT01000382">
    <property type="protein sequence ID" value="PFX18976.1"/>
    <property type="molecule type" value="Genomic_DNA"/>
</dbReference>
<evidence type="ECO:0000259" key="3">
    <source>
        <dbReference type="PROSITE" id="PS50097"/>
    </source>
</evidence>
<dbReference type="SMART" id="SM00225">
    <property type="entry name" value="BTB"/>
    <property type="match status" value="1"/>
</dbReference>
<dbReference type="Gene3D" id="2.130.10.80">
    <property type="entry name" value="Galactose oxidase/kelch, beta-propeller"/>
    <property type="match status" value="1"/>
</dbReference>
<dbReference type="InterPro" id="IPR006652">
    <property type="entry name" value="Kelch_1"/>
</dbReference>
<organism evidence="4 5">
    <name type="scientific">Stylophora pistillata</name>
    <name type="common">Smooth cauliflower coral</name>
    <dbReference type="NCBI Taxonomy" id="50429"/>
    <lineage>
        <taxon>Eukaryota</taxon>
        <taxon>Metazoa</taxon>
        <taxon>Cnidaria</taxon>
        <taxon>Anthozoa</taxon>
        <taxon>Hexacorallia</taxon>
        <taxon>Scleractinia</taxon>
        <taxon>Astrocoeniina</taxon>
        <taxon>Pocilloporidae</taxon>
        <taxon>Stylophora</taxon>
    </lineage>
</organism>
<evidence type="ECO:0000313" key="5">
    <source>
        <dbReference type="Proteomes" id="UP000225706"/>
    </source>
</evidence>
<feature type="domain" description="BTB" evidence="3">
    <location>
        <begin position="80"/>
        <end position="147"/>
    </location>
</feature>
<dbReference type="Pfam" id="PF07707">
    <property type="entry name" value="BACK"/>
    <property type="match status" value="1"/>
</dbReference>
<evidence type="ECO:0000256" key="1">
    <source>
        <dbReference type="ARBA" id="ARBA00022441"/>
    </source>
</evidence>
<sequence>MLARSRAVVSTLVRSYAIVFNIRIVHNFRGPQKALNLHHSVLAGRKINVEVTCGGGGKGEKRIKKLQERLHSLRKDGKLCDIQLGVGDFHLKSHRVVLAAASSYFNAMFTGDMKESRQDEVILFGVEFSALEDLVNFCYTGRIEINVDNVQNLLCASNLLQLTSVKQACVEFLHRVLHPTNCLGIRSFADTYSCVDLVEAADVFAVKNFSEVARSEEFLSLAPEAVVEMISREELNVRTEEEVFEAISAWVRREEDERKDFLPELLKNVRLPLISPQYLCDKVSSDELIKSNLACRDLVDEAKDYLLMPERRCKLQSIRTKPRRCSEAAGLIYAIGGLTSSGEALSTVETYDTLTGQWLPGLPMSTLRTRVGVAVLDNKLYALGGFDGHKRLSTVECFNPQFQTWKAVAPMNTRRSALGAVVVSGRIYVVGGYDGHISLSTVECYSPAANSWKFVAPMGTLRSAAGVTELNGKIFAIGGHNGLSIFNTVEVYNPQTNTWVQSPPMSVRRCRVGVATLNGRIYVCGGYDGSCFLNTVECFDPETGQWTFVAPMNTRRSRVAVVTLGGRLYAIGGYDGLSNLNTVECFDVLSNRWTPVASMGMHQGGVGVGVLPRGPFS</sequence>
<dbReference type="FunFam" id="1.25.40.420:FF:000001">
    <property type="entry name" value="Kelch-like family member 12"/>
    <property type="match status" value="1"/>
</dbReference>
<keyword evidence="2" id="KW-0677">Repeat</keyword>
<dbReference type="Pfam" id="PF00651">
    <property type="entry name" value="BTB"/>
    <property type="match status" value="1"/>
</dbReference>
<dbReference type="PANTHER" id="PTHR24412">
    <property type="entry name" value="KELCH PROTEIN"/>
    <property type="match status" value="1"/>
</dbReference>